<dbReference type="GO" id="GO:0005737">
    <property type="term" value="C:cytoplasm"/>
    <property type="evidence" value="ECO:0007669"/>
    <property type="project" value="TreeGrafter"/>
</dbReference>
<sequence>MSKEFIINNNIVLKLENGKTNIYIKGNLFRQCKFLLINIPLDNPEINDNIKSIDDAADTLDTSLERLSPEKYNISPEEEFWAHCSNLQVWYENEYDTRLLHSNLSFALLKKLYDIGDPLVRKKYKEEVTHRFLFGSGHIQDFLIEEGFLTVVSREELLSSVKNSDILFKLEQLFNIQMMANTQISRGFLIEKGVITGLSLDDCKIKILPEIIKDLKSLRRLYLTRNSLTSLPEWITNFEHLEYLSVSYNQLEKIPESIGNLRNLRRLELQHNKIELIPDSVGRNNLIKVIPESIGKLTSVKDLGLGDNLFSILPESIGNLSSLGSLDISNNPILRIPNSITNLRNLRSIFLIGINKDLSGLIKILKRENVSIII</sequence>
<protein>
    <recommendedName>
        <fullName evidence="4">Leucine-rich repeat domain-containing protein</fullName>
    </recommendedName>
</protein>
<dbReference type="PANTHER" id="PTHR48051:SF1">
    <property type="entry name" value="RAS SUPPRESSOR PROTEIN 1"/>
    <property type="match status" value="1"/>
</dbReference>
<reference evidence="3" key="1">
    <citation type="journal article" date="2015" name="Nature">
        <title>Complex archaea that bridge the gap between prokaryotes and eukaryotes.</title>
        <authorList>
            <person name="Spang A."/>
            <person name="Saw J.H."/>
            <person name="Jorgensen S.L."/>
            <person name="Zaremba-Niedzwiedzka K."/>
            <person name="Martijn J."/>
            <person name="Lind A.E."/>
            <person name="van Eijk R."/>
            <person name="Schleper C."/>
            <person name="Guy L."/>
            <person name="Ettema T.J."/>
        </authorList>
    </citation>
    <scope>NUCLEOTIDE SEQUENCE</scope>
</reference>
<accession>A0A0F9IZG0</accession>
<dbReference type="PANTHER" id="PTHR48051">
    <property type="match status" value="1"/>
</dbReference>
<dbReference type="SMART" id="SM00369">
    <property type="entry name" value="LRR_TYP"/>
    <property type="match status" value="5"/>
</dbReference>
<dbReference type="EMBL" id="LAZR01019473">
    <property type="protein sequence ID" value="KKL92407.1"/>
    <property type="molecule type" value="Genomic_DNA"/>
</dbReference>
<gene>
    <name evidence="3" type="ORF">LCGC14_1885010</name>
</gene>
<dbReference type="InterPro" id="IPR001611">
    <property type="entry name" value="Leu-rich_rpt"/>
</dbReference>
<keyword evidence="2" id="KW-0677">Repeat</keyword>
<evidence type="ECO:0008006" key="4">
    <source>
        <dbReference type="Google" id="ProtNLM"/>
    </source>
</evidence>
<keyword evidence="1" id="KW-0433">Leucine-rich repeat</keyword>
<evidence type="ECO:0000256" key="1">
    <source>
        <dbReference type="ARBA" id="ARBA00022614"/>
    </source>
</evidence>
<dbReference type="AlphaFoldDB" id="A0A0F9IZG0"/>
<evidence type="ECO:0000256" key="2">
    <source>
        <dbReference type="ARBA" id="ARBA00022737"/>
    </source>
</evidence>
<dbReference type="SUPFAM" id="SSF52058">
    <property type="entry name" value="L domain-like"/>
    <property type="match status" value="1"/>
</dbReference>
<dbReference type="InterPro" id="IPR050216">
    <property type="entry name" value="LRR_domain-containing"/>
</dbReference>
<comment type="caution">
    <text evidence="3">The sequence shown here is derived from an EMBL/GenBank/DDBJ whole genome shotgun (WGS) entry which is preliminary data.</text>
</comment>
<dbReference type="Gene3D" id="3.80.10.10">
    <property type="entry name" value="Ribonuclease Inhibitor"/>
    <property type="match status" value="2"/>
</dbReference>
<evidence type="ECO:0000313" key="3">
    <source>
        <dbReference type="EMBL" id="KKL92407.1"/>
    </source>
</evidence>
<name>A0A0F9IZG0_9ZZZZ</name>
<dbReference type="PROSITE" id="PS51450">
    <property type="entry name" value="LRR"/>
    <property type="match status" value="3"/>
</dbReference>
<dbReference type="Pfam" id="PF00560">
    <property type="entry name" value="LRR_1"/>
    <property type="match status" value="1"/>
</dbReference>
<dbReference type="InterPro" id="IPR003591">
    <property type="entry name" value="Leu-rich_rpt_typical-subtyp"/>
</dbReference>
<dbReference type="SMART" id="SM00364">
    <property type="entry name" value="LRR_BAC"/>
    <property type="match status" value="3"/>
</dbReference>
<organism evidence="3">
    <name type="scientific">marine sediment metagenome</name>
    <dbReference type="NCBI Taxonomy" id="412755"/>
    <lineage>
        <taxon>unclassified sequences</taxon>
        <taxon>metagenomes</taxon>
        <taxon>ecological metagenomes</taxon>
    </lineage>
</organism>
<dbReference type="Pfam" id="PF13855">
    <property type="entry name" value="LRR_8"/>
    <property type="match status" value="1"/>
</dbReference>
<dbReference type="InterPro" id="IPR032675">
    <property type="entry name" value="LRR_dom_sf"/>
</dbReference>
<proteinExistence type="predicted"/>